<gene>
    <name evidence="7" type="ORF">BSTOLATCC_MIC34295</name>
</gene>
<dbReference type="GO" id="GO:0008017">
    <property type="term" value="F:microtubule binding"/>
    <property type="evidence" value="ECO:0007669"/>
    <property type="project" value="InterPro"/>
</dbReference>
<evidence type="ECO:0000256" key="1">
    <source>
        <dbReference type="ARBA" id="ARBA00004245"/>
    </source>
</evidence>
<evidence type="ECO:0000313" key="8">
    <source>
        <dbReference type="Proteomes" id="UP001162131"/>
    </source>
</evidence>
<dbReference type="EMBL" id="CAJZBQ010000034">
    <property type="protein sequence ID" value="CAG9323646.1"/>
    <property type="molecule type" value="Genomic_DNA"/>
</dbReference>
<keyword evidence="2" id="KW-0963">Cytoplasm</keyword>
<evidence type="ECO:0000256" key="4">
    <source>
        <dbReference type="SAM" id="Coils"/>
    </source>
</evidence>
<keyword evidence="4" id="KW-0175">Coiled coil</keyword>
<dbReference type="SUPFAM" id="SSF143575">
    <property type="entry name" value="GAS2 domain-like"/>
    <property type="match status" value="1"/>
</dbReference>
<evidence type="ECO:0000256" key="3">
    <source>
        <dbReference type="ARBA" id="ARBA00023212"/>
    </source>
</evidence>
<keyword evidence="3" id="KW-0206">Cytoskeleton</keyword>
<dbReference type="InterPro" id="IPR003108">
    <property type="entry name" value="GAR_dom"/>
</dbReference>
<feature type="domain" description="GAR" evidence="6">
    <location>
        <begin position="515"/>
        <end position="585"/>
    </location>
</feature>
<feature type="region of interest" description="Disordered" evidence="5">
    <location>
        <begin position="651"/>
        <end position="688"/>
    </location>
</feature>
<keyword evidence="8" id="KW-1185">Reference proteome</keyword>
<protein>
    <recommendedName>
        <fullName evidence="6">GAR domain-containing protein</fullName>
    </recommendedName>
</protein>
<feature type="coiled-coil region" evidence="4">
    <location>
        <begin position="481"/>
        <end position="508"/>
    </location>
</feature>
<dbReference type="Proteomes" id="UP001162131">
    <property type="component" value="Unassembled WGS sequence"/>
</dbReference>
<feature type="coiled-coil region" evidence="4">
    <location>
        <begin position="212"/>
        <end position="414"/>
    </location>
</feature>
<dbReference type="AlphaFoldDB" id="A0AAU9JDC1"/>
<feature type="compositionally biased region" description="Polar residues" evidence="5">
    <location>
        <begin position="651"/>
        <end position="661"/>
    </location>
</feature>
<feature type="coiled-coil region" evidence="4">
    <location>
        <begin position="145"/>
        <end position="179"/>
    </location>
</feature>
<dbReference type="Gene3D" id="3.30.920.20">
    <property type="entry name" value="Gas2-like domain"/>
    <property type="match status" value="1"/>
</dbReference>
<proteinExistence type="predicted"/>
<accession>A0AAU9JDC1</accession>
<dbReference type="PROSITE" id="PS51460">
    <property type="entry name" value="GAR"/>
    <property type="match status" value="1"/>
</dbReference>
<feature type="region of interest" description="Disordered" evidence="5">
    <location>
        <begin position="1"/>
        <end position="22"/>
    </location>
</feature>
<organism evidence="7 8">
    <name type="scientific">Blepharisma stoltei</name>
    <dbReference type="NCBI Taxonomy" id="1481888"/>
    <lineage>
        <taxon>Eukaryota</taxon>
        <taxon>Sar</taxon>
        <taxon>Alveolata</taxon>
        <taxon>Ciliophora</taxon>
        <taxon>Postciliodesmatophora</taxon>
        <taxon>Heterotrichea</taxon>
        <taxon>Heterotrichida</taxon>
        <taxon>Blepharismidae</taxon>
        <taxon>Blepharisma</taxon>
    </lineage>
</organism>
<dbReference type="GO" id="GO:0005856">
    <property type="term" value="C:cytoskeleton"/>
    <property type="evidence" value="ECO:0007669"/>
    <property type="project" value="UniProtKB-SubCell"/>
</dbReference>
<evidence type="ECO:0000313" key="7">
    <source>
        <dbReference type="EMBL" id="CAG9323646.1"/>
    </source>
</evidence>
<evidence type="ECO:0000256" key="5">
    <source>
        <dbReference type="SAM" id="MobiDB-lite"/>
    </source>
</evidence>
<evidence type="ECO:0000259" key="6">
    <source>
        <dbReference type="PROSITE" id="PS51460"/>
    </source>
</evidence>
<sequence length="688" mass="78960">MNPSDRLTPMKSKSSSKRILSSEDPFSFDRKLNFSSESKQSRKETKLKLSTSCEENNSLENISLSNDQNLKILKETQIVILEIAQALNPKSKYSLKLSPQELALDILNLSSRKGKANSQEADHLRSLLLGLNEKLKAFQLIELRLEEFRSQALESLEERENLERAIEETSFDIEHKRKQQDEFLTKIRGERDKNAKALLELQTKFKEKCKIEEKLINENEILKTEIGKLKAEAQNFENMQDMIGKLKERIQVEENKRKELRELYKDSINEFDNKSKEYDREINKIKTDNADLLKDLNNLKIERHGLISQNENKENQILNLQSEKQKFFAEINGLKDQAAKAKQMEDLAKKFQGECASLSSKLKDMAEKHSSSYQELTKQKNEILAKNKTLCSENDSLKEKIQNQDSLLQQSENGLKELSSHFLEVEQQLVLQNDTNSLKEEVKKVHNSANSVINKLSNDIETMGLSYLKNAENNLVQQRALKEMNSIINDNEAEIEALKDVITELRKNIPVYIPVKNDPIDAAMADYVNTRDRPLDIPFIREDEGLYSYGTKRVFVKLENGKLIIRVGGGFMLIDKFLEIYTIQEIEKFENRKKAEANEKRRSLMGKFASSIINEKSSGRTSLSPRKATKILQEALGNGNSKFATCFAVQRRSNSSRSLIQTAREPESPIKRAGTKKGTFLDNIQRSP</sequence>
<reference evidence="7" key="1">
    <citation type="submission" date="2021-09" db="EMBL/GenBank/DDBJ databases">
        <authorList>
            <consortium name="AG Swart"/>
            <person name="Singh M."/>
            <person name="Singh A."/>
            <person name="Seah K."/>
            <person name="Emmerich C."/>
        </authorList>
    </citation>
    <scope>NUCLEOTIDE SEQUENCE</scope>
    <source>
        <strain evidence="7">ATCC30299</strain>
    </source>
</reference>
<dbReference type="InterPro" id="IPR036534">
    <property type="entry name" value="GAR_dom_sf"/>
</dbReference>
<name>A0AAU9JDC1_9CILI</name>
<dbReference type="Pfam" id="PF02187">
    <property type="entry name" value="GAS2"/>
    <property type="match status" value="1"/>
</dbReference>
<evidence type="ECO:0000256" key="2">
    <source>
        <dbReference type="ARBA" id="ARBA00022490"/>
    </source>
</evidence>
<comment type="caution">
    <text evidence="7">The sequence shown here is derived from an EMBL/GenBank/DDBJ whole genome shotgun (WGS) entry which is preliminary data.</text>
</comment>
<comment type="subcellular location">
    <subcellularLocation>
        <location evidence="1">Cytoplasm</location>
        <location evidence="1">Cytoskeleton</location>
    </subcellularLocation>
</comment>